<evidence type="ECO:0000313" key="1">
    <source>
        <dbReference type="EMBL" id="MCI84704.1"/>
    </source>
</evidence>
<dbReference type="EMBL" id="LXQA011097218">
    <property type="protein sequence ID" value="MCI84704.1"/>
    <property type="molecule type" value="Genomic_DNA"/>
</dbReference>
<organism evidence="1 2">
    <name type="scientific">Trifolium medium</name>
    <dbReference type="NCBI Taxonomy" id="97028"/>
    <lineage>
        <taxon>Eukaryota</taxon>
        <taxon>Viridiplantae</taxon>
        <taxon>Streptophyta</taxon>
        <taxon>Embryophyta</taxon>
        <taxon>Tracheophyta</taxon>
        <taxon>Spermatophyta</taxon>
        <taxon>Magnoliopsida</taxon>
        <taxon>eudicotyledons</taxon>
        <taxon>Gunneridae</taxon>
        <taxon>Pentapetalae</taxon>
        <taxon>rosids</taxon>
        <taxon>fabids</taxon>
        <taxon>Fabales</taxon>
        <taxon>Fabaceae</taxon>
        <taxon>Papilionoideae</taxon>
        <taxon>50 kb inversion clade</taxon>
        <taxon>NPAAA clade</taxon>
        <taxon>Hologalegina</taxon>
        <taxon>IRL clade</taxon>
        <taxon>Trifolieae</taxon>
        <taxon>Trifolium</taxon>
    </lineage>
</organism>
<dbReference type="Proteomes" id="UP000265520">
    <property type="component" value="Unassembled WGS sequence"/>
</dbReference>
<evidence type="ECO:0000313" key="2">
    <source>
        <dbReference type="Proteomes" id="UP000265520"/>
    </source>
</evidence>
<sequence>VLEETKPLIRFTYTRWIGIATCFVEMGEM</sequence>
<protein>
    <submittedName>
        <fullName evidence="1">Uncharacterized protein</fullName>
    </submittedName>
</protein>
<comment type="caution">
    <text evidence="1">The sequence shown here is derived from an EMBL/GenBank/DDBJ whole genome shotgun (WGS) entry which is preliminary data.</text>
</comment>
<name>A0A392V8W0_9FABA</name>
<keyword evidence="2" id="KW-1185">Reference proteome</keyword>
<feature type="non-terminal residue" evidence="1">
    <location>
        <position position="1"/>
    </location>
</feature>
<proteinExistence type="predicted"/>
<accession>A0A392V8W0</accession>
<dbReference type="AlphaFoldDB" id="A0A392V8W0"/>
<reference evidence="1 2" key="1">
    <citation type="journal article" date="2018" name="Front. Plant Sci.">
        <title>Red Clover (Trifolium pratense) and Zigzag Clover (T. medium) - A Picture of Genomic Similarities and Differences.</title>
        <authorList>
            <person name="Dluhosova J."/>
            <person name="Istvanek J."/>
            <person name="Nedelnik J."/>
            <person name="Repkova J."/>
        </authorList>
    </citation>
    <scope>NUCLEOTIDE SEQUENCE [LARGE SCALE GENOMIC DNA]</scope>
    <source>
        <strain evidence="2">cv. 10/8</strain>
        <tissue evidence="1">Leaf</tissue>
    </source>
</reference>